<dbReference type="Proteomes" id="UP000007029">
    <property type="component" value="Chromosome"/>
</dbReference>
<dbReference type="KEGG" id="rde:RD1_0436"/>
<dbReference type="STRING" id="375451.RD1_0436"/>
<name>Q16CZ2_ROSDO</name>
<organism evidence="1 2">
    <name type="scientific">Roseobacter denitrificans (strain ATCC 33942 / OCh 114)</name>
    <name type="common">Erythrobacter sp. (strain OCh 114)</name>
    <name type="synonym">Roseobacter denitrificans</name>
    <dbReference type="NCBI Taxonomy" id="375451"/>
    <lineage>
        <taxon>Bacteria</taxon>
        <taxon>Pseudomonadati</taxon>
        <taxon>Pseudomonadota</taxon>
        <taxon>Alphaproteobacteria</taxon>
        <taxon>Rhodobacterales</taxon>
        <taxon>Roseobacteraceae</taxon>
        <taxon>Roseobacter</taxon>
    </lineage>
</organism>
<evidence type="ECO:0000313" key="2">
    <source>
        <dbReference type="Proteomes" id="UP000007029"/>
    </source>
</evidence>
<reference evidence="1 2" key="1">
    <citation type="journal article" date="2007" name="J. Bacteriol.">
        <title>The complete genome sequence of Roseobacter denitrificans reveals a mixotrophic rather than photosynthetic metabolism.</title>
        <authorList>
            <person name="Swingley W.D."/>
            <person name="Sadekar S."/>
            <person name="Mastrian S.D."/>
            <person name="Matthies H.J."/>
            <person name="Hao J."/>
            <person name="Ramos H."/>
            <person name="Acharya C.R."/>
            <person name="Conrad A.L."/>
            <person name="Taylor H.L."/>
            <person name="Dejesa L.C."/>
            <person name="Shah M.K."/>
            <person name="O'huallachain M.E."/>
            <person name="Lince M.T."/>
            <person name="Blankenship R.E."/>
            <person name="Beatty J.T."/>
            <person name="Touchman J.W."/>
        </authorList>
    </citation>
    <scope>NUCLEOTIDE SEQUENCE [LARGE SCALE GENOMIC DNA]</scope>
    <source>
        <strain evidence="2">ATCC 33942 / OCh 114</strain>
    </source>
</reference>
<dbReference type="EMBL" id="CP000362">
    <property type="protein sequence ID" value="ABG30151.1"/>
    <property type="molecule type" value="Genomic_DNA"/>
</dbReference>
<sequence length="32" mass="3501">MDQSAEQIYTGIDLILLPGWTVSLSGHETIVL</sequence>
<keyword evidence="2" id="KW-1185">Reference proteome</keyword>
<protein>
    <submittedName>
        <fullName evidence="1">Uncharacterized protein</fullName>
    </submittedName>
</protein>
<gene>
    <name evidence="1" type="ordered locus">RD1_0436</name>
</gene>
<dbReference type="AlphaFoldDB" id="Q16CZ2"/>
<evidence type="ECO:0000313" key="1">
    <source>
        <dbReference type="EMBL" id="ABG30151.1"/>
    </source>
</evidence>
<accession>Q16CZ2</accession>
<proteinExistence type="predicted"/>
<dbReference type="HOGENOM" id="CLU_3391113_0_0_5"/>